<dbReference type="Gene3D" id="3.40.50.720">
    <property type="entry name" value="NAD(P)-binding Rossmann-like Domain"/>
    <property type="match status" value="2"/>
</dbReference>
<reference evidence="7 8" key="1">
    <citation type="submission" date="2016-10" db="EMBL/GenBank/DDBJ databases">
        <authorList>
            <person name="de Groot N.N."/>
        </authorList>
    </citation>
    <scope>NUCLEOTIDE SEQUENCE [LARGE SCALE GENOMIC DNA]</scope>
    <source>
        <strain evidence="7 8">CGMCC 1.10434</strain>
    </source>
</reference>
<dbReference type="InterPro" id="IPR029753">
    <property type="entry name" value="D-isomer_DH_CS"/>
</dbReference>
<dbReference type="SUPFAM" id="SSF51735">
    <property type="entry name" value="NAD(P)-binding Rossmann-fold domains"/>
    <property type="match status" value="1"/>
</dbReference>
<evidence type="ECO:0000256" key="2">
    <source>
        <dbReference type="ARBA" id="ARBA00023002"/>
    </source>
</evidence>
<dbReference type="Pfam" id="PF02826">
    <property type="entry name" value="2-Hacid_dh_C"/>
    <property type="match status" value="1"/>
</dbReference>
<dbReference type="SUPFAM" id="SSF52283">
    <property type="entry name" value="Formate/glycerate dehydrogenase catalytic domain-like"/>
    <property type="match status" value="1"/>
</dbReference>
<organism evidence="7 8">
    <name type="scientific">Amphibacillus marinus</name>
    <dbReference type="NCBI Taxonomy" id="872970"/>
    <lineage>
        <taxon>Bacteria</taxon>
        <taxon>Bacillati</taxon>
        <taxon>Bacillota</taxon>
        <taxon>Bacilli</taxon>
        <taxon>Bacillales</taxon>
        <taxon>Bacillaceae</taxon>
        <taxon>Amphibacillus</taxon>
    </lineage>
</organism>
<dbReference type="GO" id="GO:0016616">
    <property type="term" value="F:oxidoreductase activity, acting on the CH-OH group of donors, NAD or NADP as acceptor"/>
    <property type="evidence" value="ECO:0007669"/>
    <property type="project" value="InterPro"/>
</dbReference>
<dbReference type="Pfam" id="PF00389">
    <property type="entry name" value="2-Hacid_dh"/>
    <property type="match status" value="1"/>
</dbReference>
<feature type="domain" description="D-isomer specific 2-hydroxyacid dehydrogenase NAD-binding" evidence="6">
    <location>
        <begin position="113"/>
        <end position="280"/>
    </location>
</feature>
<keyword evidence="3" id="KW-0520">NAD</keyword>
<dbReference type="STRING" id="872970.SAMN04488134_105186"/>
<dbReference type="AlphaFoldDB" id="A0A1H8NAN4"/>
<name>A0A1H8NAN4_9BACI</name>
<evidence type="ECO:0000259" key="5">
    <source>
        <dbReference type="Pfam" id="PF00389"/>
    </source>
</evidence>
<dbReference type="GO" id="GO:0051287">
    <property type="term" value="F:NAD binding"/>
    <property type="evidence" value="ECO:0007669"/>
    <property type="project" value="InterPro"/>
</dbReference>
<accession>A0A1H8NAN4</accession>
<evidence type="ECO:0000313" key="8">
    <source>
        <dbReference type="Proteomes" id="UP000199300"/>
    </source>
</evidence>
<sequence length="320" mass="35056">MKALVLLRDAFYHDYPAFSSSLSNMGVEVKEMKDTDKGINRQLLLRRVADVDIIIVAVVQIDREVIDAAKQLRFILKFGAGIDNIDVPYAQQKGIAIANAPGQNATSVAELAFAFMHTLARQVHLKNEQVKQKKWQLSLGTELYQANLGIIGYGAISRQIIQRAKGYEMKVLVYSKHANRAEGIAFVTLAELLAHSDFIILATSLTVNNAGMINKEVLQKMKAGAFLINVARGGLIVEDDLREALLNGTLAGAGLDVFNQEPPTNDLPTLANVIATPHIGGATRAAIFRTGQVTLDNVQRILNNDALHYQIKEISDQKLS</sequence>
<evidence type="ECO:0000259" key="6">
    <source>
        <dbReference type="Pfam" id="PF02826"/>
    </source>
</evidence>
<evidence type="ECO:0000256" key="4">
    <source>
        <dbReference type="RuleBase" id="RU003719"/>
    </source>
</evidence>
<dbReference type="PROSITE" id="PS00671">
    <property type="entry name" value="D_2_HYDROXYACID_DH_3"/>
    <property type="match status" value="1"/>
</dbReference>
<keyword evidence="2 4" id="KW-0560">Oxidoreductase</keyword>
<dbReference type="Proteomes" id="UP000199300">
    <property type="component" value="Unassembled WGS sequence"/>
</dbReference>
<dbReference type="RefSeq" id="WP_091497100.1">
    <property type="nucleotide sequence ID" value="NZ_FODJ01000005.1"/>
</dbReference>
<dbReference type="PANTHER" id="PTHR43761:SF1">
    <property type="entry name" value="D-ISOMER SPECIFIC 2-HYDROXYACID DEHYDROGENASE CATALYTIC DOMAIN-CONTAINING PROTEIN-RELATED"/>
    <property type="match status" value="1"/>
</dbReference>
<dbReference type="InterPro" id="IPR006140">
    <property type="entry name" value="D-isomer_DH_NAD-bd"/>
</dbReference>
<comment type="similarity">
    <text evidence="1 4">Belongs to the D-isomer specific 2-hydroxyacid dehydrogenase family.</text>
</comment>
<dbReference type="InterPro" id="IPR050418">
    <property type="entry name" value="D-iso_2-hydroxyacid_DH_PdxB"/>
</dbReference>
<dbReference type="EMBL" id="FODJ01000005">
    <property type="protein sequence ID" value="SEO26637.1"/>
    <property type="molecule type" value="Genomic_DNA"/>
</dbReference>
<proteinExistence type="inferred from homology"/>
<dbReference type="OrthoDB" id="9805416at2"/>
<protein>
    <submittedName>
        <fullName evidence="7">D-3-phosphoglycerate dehydrogenase</fullName>
    </submittedName>
</protein>
<dbReference type="InterPro" id="IPR006139">
    <property type="entry name" value="D-isomer_2_OHA_DH_cat_dom"/>
</dbReference>
<gene>
    <name evidence="7" type="ORF">SAMN04488134_105186</name>
</gene>
<evidence type="ECO:0000256" key="3">
    <source>
        <dbReference type="ARBA" id="ARBA00023027"/>
    </source>
</evidence>
<dbReference type="InterPro" id="IPR036291">
    <property type="entry name" value="NAD(P)-bd_dom_sf"/>
</dbReference>
<evidence type="ECO:0000256" key="1">
    <source>
        <dbReference type="ARBA" id="ARBA00005854"/>
    </source>
</evidence>
<evidence type="ECO:0000313" key="7">
    <source>
        <dbReference type="EMBL" id="SEO26637.1"/>
    </source>
</evidence>
<keyword evidence="8" id="KW-1185">Reference proteome</keyword>
<dbReference type="PANTHER" id="PTHR43761">
    <property type="entry name" value="D-ISOMER SPECIFIC 2-HYDROXYACID DEHYDROGENASE FAMILY PROTEIN (AFU_ORTHOLOGUE AFUA_1G13630)"/>
    <property type="match status" value="1"/>
</dbReference>
<feature type="domain" description="D-isomer specific 2-hydroxyacid dehydrogenase catalytic" evidence="5">
    <location>
        <begin position="34"/>
        <end position="308"/>
    </location>
</feature>